<keyword evidence="2" id="KW-1185">Reference proteome</keyword>
<evidence type="ECO:0000313" key="1">
    <source>
        <dbReference type="EMBL" id="MCD9637879.1"/>
    </source>
</evidence>
<reference evidence="1 2" key="1">
    <citation type="journal article" date="2021" name="BMC Genomics">
        <title>Datura genome reveals duplications of psychoactive alkaloid biosynthetic genes and high mutation rate following tissue culture.</title>
        <authorList>
            <person name="Rajewski A."/>
            <person name="Carter-House D."/>
            <person name="Stajich J."/>
            <person name="Litt A."/>
        </authorList>
    </citation>
    <scope>NUCLEOTIDE SEQUENCE [LARGE SCALE GENOMIC DNA]</scope>
    <source>
        <strain evidence="1">AR-01</strain>
    </source>
</reference>
<name>A0ABS8UTU2_DATST</name>
<protein>
    <submittedName>
        <fullName evidence="1">Uncharacterized protein</fullName>
    </submittedName>
</protein>
<comment type="caution">
    <text evidence="1">The sequence shown here is derived from an EMBL/GenBank/DDBJ whole genome shotgun (WGS) entry which is preliminary data.</text>
</comment>
<feature type="non-terminal residue" evidence="1">
    <location>
        <position position="1"/>
    </location>
</feature>
<dbReference type="EMBL" id="JACEIK010002577">
    <property type="protein sequence ID" value="MCD9637879.1"/>
    <property type="molecule type" value="Genomic_DNA"/>
</dbReference>
<accession>A0ABS8UTU2</accession>
<evidence type="ECO:0000313" key="2">
    <source>
        <dbReference type="Proteomes" id="UP000823775"/>
    </source>
</evidence>
<gene>
    <name evidence="1" type="ORF">HAX54_021420</name>
</gene>
<proteinExistence type="predicted"/>
<dbReference type="Proteomes" id="UP000823775">
    <property type="component" value="Unassembled WGS sequence"/>
</dbReference>
<organism evidence="1 2">
    <name type="scientific">Datura stramonium</name>
    <name type="common">Jimsonweed</name>
    <name type="synonym">Common thornapple</name>
    <dbReference type="NCBI Taxonomy" id="4076"/>
    <lineage>
        <taxon>Eukaryota</taxon>
        <taxon>Viridiplantae</taxon>
        <taxon>Streptophyta</taxon>
        <taxon>Embryophyta</taxon>
        <taxon>Tracheophyta</taxon>
        <taxon>Spermatophyta</taxon>
        <taxon>Magnoliopsida</taxon>
        <taxon>eudicotyledons</taxon>
        <taxon>Gunneridae</taxon>
        <taxon>Pentapetalae</taxon>
        <taxon>asterids</taxon>
        <taxon>lamiids</taxon>
        <taxon>Solanales</taxon>
        <taxon>Solanaceae</taxon>
        <taxon>Solanoideae</taxon>
        <taxon>Datureae</taxon>
        <taxon>Datura</taxon>
    </lineage>
</organism>
<sequence length="76" mass="8375">VLQDCIVPLEFAVLSFPDPLKAKSFSHPKQVGMCEVEFITGGVPIRVTIGYSFRLGFALPPSHDTLFLEQLFNAPP</sequence>